<reference evidence="1" key="1">
    <citation type="submission" date="2025-08" db="UniProtKB">
        <authorList>
            <consortium name="Ensembl"/>
        </authorList>
    </citation>
    <scope>IDENTIFICATION</scope>
</reference>
<reference evidence="1" key="2">
    <citation type="submission" date="2025-09" db="UniProtKB">
        <authorList>
            <consortium name="Ensembl"/>
        </authorList>
    </citation>
    <scope>IDENTIFICATION</scope>
</reference>
<evidence type="ECO:0000313" key="2">
    <source>
        <dbReference type="Proteomes" id="UP000694427"/>
    </source>
</evidence>
<sequence>IIQQRRSNKSGCTNFIFRVKSKLYKPTTYEISVKIGEKLKLDVLMTNADKVYHQQKTSKKWMEIWSRSAGVQSDRLTDTDGNLSINDFTTSDAGTYRVLDYEGNILITVTVTVSKQAHQSTFSQIAVSFASPMCYI</sequence>
<dbReference type="Ensembl" id="ENSCCRT00010082556.1">
    <property type="protein sequence ID" value="ENSCCRP00010074496.1"/>
    <property type="gene ID" value="ENSCCRG00010032474.1"/>
</dbReference>
<organism evidence="1 2">
    <name type="scientific">Cyprinus carpio</name>
    <name type="common">Common carp</name>
    <dbReference type="NCBI Taxonomy" id="7962"/>
    <lineage>
        <taxon>Eukaryota</taxon>
        <taxon>Metazoa</taxon>
        <taxon>Chordata</taxon>
        <taxon>Craniata</taxon>
        <taxon>Vertebrata</taxon>
        <taxon>Euteleostomi</taxon>
        <taxon>Actinopterygii</taxon>
        <taxon>Neopterygii</taxon>
        <taxon>Teleostei</taxon>
        <taxon>Ostariophysi</taxon>
        <taxon>Cypriniformes</taxon>
        <taxon>Cyprinidae</taxon>
        <taxon>Cyprininae</taxon>
        <taxon>Cyprinus</taxon>
    </lineage>
</organism>
<accession>A0A8C1ME76</accession>
<dbReference type="AlphaFoldDB" id="A0A8C1ME76"/>
<dbReference type="Gene3D" id="2.60.40.10">
    <property type="entry name" value="Immunoglobulins"/>
    <property type="match status" value="1"/>
</dbReference>
<protein>
    <submittedName>
        <fullName evidence="1">Uncharacterized protein</fullName>
    </submittedName>
</protein>
<dbReference type="InterPro" id="IPR013783">
    <property type="entry name" value="Ig-like_fold"/>
</dbReference>
<keyword evidence="2" id="KW-1185">Reference proteome</keyword>
<dbReference type="Proteomes" id="UP000694427">
    <property type="component" value="Unplaced"/>
</dbReference>
<name>A0A8C1ME76_CYPCA</name>
<proteinExistence type="predicted"/>
<evidence type="ECO:0000313" key="1">
    <source>
        <dbReference type="Ensembl" id="ENSCCRP00010074496.1"/>
    </source>
</evidence>